<dbReference type="GO" id="GO:0008081">
    <property type="term" value="F:phosphoric diester hydrolase activity"/>
    <property type="evidence" value="ECO:0007669"/>
    <property type="project" value="InterPro"/>
</dbReference>
<dbReference type="Proteomes" id="UP000314616">
    <property type="component" value="Chromosome"/>
</dbReference>
<organism evidence="2 3">
    <name type="scientific">Georgenia yuyongxinii</name>
    <dbReference type="NCBI Taxonomy" id="2589797"/>
    <lineage>
        <taxon>Bacteria</taxon>
        <taxon>Bacillati</taxon>
        <taxon>Actinomycetota</taxon>
        <taxon>Actinomycetes</taxon>
        <taxon>Micrococcales</taxon>
        <taxon>Bogoriellaceae</taxon>
        <taxon>Georgenia</taxon>
    </lineage>
</organism>
<dbReference type="EMBL" id="CP040915">
    <property type="protein sequence ID" value="QDC24106.1"/>
    <property type="molecule type" value="Genomic_DNA"/>
</dbReference>
<feature type="domain" description="GP-PDE" evidence="1">
    <location>
        <begin position="65"/>
        <end position="316"/>
    </location>
</feature>
<dbReference type="OrthoDB" id="9758957at2"/>
<dbReference type="RefSeq" id="WP_139927550.1">
    <property type="nucleotide sequence ID" value="NZ_CP040915.1"/>
</dbReference>
<dbReference type="CDD" id="cd08561">
    <property type="entry name" value="GDPD_cytoplasmic_ScUgpQ2_like"/>
    <property type="match status" value="1"/>
</dbReference>
<proteinExistence type="predicted"/>
<dbReference type="AlphaFoldDB" id="A0A5B8C844"/>
<protein>
    <submittedName>
        <fullName evidence="2">Glycerophosphodiester phosphodiesterase</fullName>
    </submittedName>
</protein>
<evidence type="ECO:0000313" key="2">
    <source>
        <dbReference type="EMBL" id="QDC24106.1"/>
    </source>
</evidence>
<reference evidence="2 3" key="1">
    <citation type="submission" date="2019-05" db="EMBL/GenBank/DDBJ databases">
        <title>Georgenia *** sp. nov., and Georgenia *** sp. nov., isolated from the intestinal contents of plateau pika (Ochotona curzoniae) in the Qinghai-Tibet plateau of China.</title>
        <authorList>
            <person name="Tian Z."/>
        </authorList>
    </citation>
    <scope>NUCLEOTIDE SEQUENCE [LARGE SCALE GENOMIC DNA]</scope>
    <source>
        <strain evidence="2 3">Z443</strain>
    </source>
</reference>
<gene>
    <name evidence="2" type="ORF">FE374_05205</name>
</gene>
<sequence length="319" mass="34417">MSNAIIKQQGPGAVVADNIWHLKLGAAPFALGLLAGVVGTVLARRSAAQASGARSARAPTPSGWPVNFAHRGGRKIVPENTLEGFHEALAGREAVLELDAHTSADGVVVVIHDETVDRTTDGTGPVARKTFAELQRLDAGYRFTPDGGATFPWRGRGVTIATLEAFYREFPDRNINIELKPTRPGTEEAVWRVIETAGGQARTLVVTDDGASIKRFRAASGGSVATAAAVAEFVQFWLLSKVRLARLYRAPFQALQPPDAYKGFRIVTPSLIRQAHAAGLRVDVWTIDDEDDMRRLLAWGVDGIMTDHPDVLARVLEEA</sequence>
<dbReference type="SUPFAM" id="SSF51695">
    <property type="entry name" value="PLC-like phosphodiesterases"/>
    <property type="match status" value="1"/>
</dbReference>
<evidence type="ECO:0000259" key="1">
    <source>
        <dbReference type="PROSITE" id="PS51704"/>
    </source>
</evidence>
<dbReference type="InterPro" id="IPR030395">
    <property type="entry name" value="GP_PDE_dom"/>
</dbReference>
<dbReference type="Pfam" id="PF03009">
    <property type="entry name" value="GDPD"/>
    <property type="match status" value="1"/>
</dbReference>
<dbReference type="PROSITE" id="PS51704">
    <property type="entry name" value="GP_PDE"/>
    <property type="match status" value="1"/>
</dbReference>
<evidence type="ECO:0000313" key="3">
    <source>
        <dbReference type="Proteomes" id="UP000314616"/>
    </source>
</evidence>
<dbReference type="PANTHER" id="PTHR46211">
    <property type="entry name" value="GLYCEROPHOSPHORYL DIESTER PHOSPHODIESTERASE"/>
    <property type="match status" value="1"/>
</dbReference>
<accession>A0A5B8C844</accession>
<dbReference type="GO" id="GO:0006629">
    <property type="term" value="P:lipid metabolic process"/>
    <property type="evidence" value="ECO:0007669"/>
    <property type="project" value="InterPro"/>
</dbReference>
<dbReference type="PANTHER" id="PTHR46211:SF14">
    <property type="entry name" value="GLYCEROPHOSPHODIESTER PHOSPHODIESTERASE"/>
    <property type="match status" value="1"/>
</dbReference>
<dbReference type="InterPro" id="IPR017946">
    <property type="entry name" value="PLC-like_Pdiesterase_TIM-brl"/>
</dbReference>
<dbReference type="KEGG" id="gyu:FE374_05205"/>
<name>A0A5B8C844_9MICO</name>
<dbReference type="Gene3D" id="3.20.20.190">
    <property type="entry name" value="Phosphatidylinositol (PI) phosphodiesterase"/>
    <property type="match status" value="1"/>
</dbReference>